<dbReference type="GO" id="GO:0005783">
    <property type="term" value="C:endoplasmic reticulum"/>
    <property type="evidence" value="ECO:0007669"/>
    <property type="project" value="TreeGrafter"/>
</dbReference>
<dbReference type="AlphaFoldDB" id="A0AAD6Z715"/>
<proteinExistence type="predicted"/>
<reference evidence="7" key="1">
    <citation type="submission" date="2023-03" db="EMBL/GenBank/DDBJ databases">
        <title>Massive genome expansion in bonnet fungi (Mycena s.s.) driven by repeated elements and novel gene families across ecological guilds.</title>
        <authorList>
            <consortium name="Lawrence Berkeley National Laboratory"/>
            <person name="Harder C.B."/>
            <person name="Miyauchi S."/>
            <person name="Viragh M."/>
            <person name="Kuo A."/>
            <person name="Thoen E."/>
            <person name="Andreopoulos B."/>
            <person name="Lu D."/>
            <person name="Skrede I."/>
            <person name="Drula E."/>
            <person name="Henrissat B."/>
            <person name="Morin E."/>
            <person name="Kohler A."/>
            <person name="Barry K."/>
            <person name="LaButti K."/>
            <person name="Morin E."/>
            <person name="Salamov A."/>
            <person name="Lipzen A."/>
            <person name="Mereny Z."/>
            <person name="Hegedus B."/>
            <person name="Baldrian P."/>
            <person name="Stursova M."/>
            <person name="Weitz H."/>
            <person name="Taylor A."/>
            <person name="Grigoriev I.V."/>
            <person name="Nagy L.G."/>
            <person name="Martin F."/>
            <person name="Kauserud H."/>
        </authorList>
    </citation>
    <scope>NUCLEOTIDE SEQUENCE</scope>
    <source>
        <strain evidence="7">CBHHK002</strain>
    </source>
</reference>
<accession>A0AAD6Z715</accession>
<keyword evidence="4" id="KW-0560">Oxidoreductase</keyword>
<keyword evidence="3" id="KW-0223">Dioxygenase</keyword>
<evidence type="ECO:0000256" key="1">
    <source>
        <dbReference type="ARBA" id="ARBA00001961"/>
    </source>
</evidence>
<name>A0AAD6Z715_9AGAR</name>
<dbReference type="InterPro" id="IPR044862">
    <property type="entry name" value="Pro_4_hyd_alph_FE2OG_OXY"/>
</dbReference>
<protein>
    <recommendedName>
        <fullName evidence="6">Prolyl 4-hydroxylase alpha subunit domain-containing protein</fullName>
    </recommendedName>
</protein>
<dbReference type="PANTHER" id="PTHR10869:SF241">
    <property type="entry name" value="FE2OG DIOXYGENASE DOMAIN-CONTAINING PROTEIN"/>
    <property type="match status" value="1"/>
</dbReference>
<comment type="caution">
    <text evidence="7">The sequence shown here is derived from an EMBL/GenBank/DDBJ whole genome shotgun (WGS) entry which is preliminary data.</text>
</comment>
<dbReference type="Proteomes" id="UP001218218">
    <property type="component" value="Unassembled WGS sequence"/>
</dbReference>
<evidence type="ECO:0000256" key="4">
    <source>
        <dbReference type="ARBA" id="ARBA00023002"/>
    </source>
</evidence>
<keyword evidence="5" id="KW-0408">Iron</keyword>
<gene>
    <name evidence="7" type="ORF">DFH08DRAFT_1046665</name>
</gene>
<keyword evidence="8" id="KW-1185">Reference proteome</keyword>
<keyword evidence="2" id="KW-0479">Metal-binding</keyword>
<evidence type="ECO:0000256" key="2">
    <source>
        <dbReference type="ARBA" id="ARBA00022723"/>
    </source>
</evidence>
<dbReference type="Pfam" id="PF13640">
    <property type="entry name" value="2OG-FeII_Oxy_3"/>
    <property type="match status" value="1"/>
</dbReference>
<feature type="domain" description="Prolyl 4-hydroxylase alpha subunit" evidence="6">
    <location>
        <begin position="38"/>
        <end position="245"/>
    </location>
</feature>
<evidence type="ECO:0000313" key="8">
    <source>
        <dbReference type="Proteomes" id="UP001218218"/>
    </source>
</evidence>
<dbReference type="InterPro" id="IPR006620">
    <property type="entry name" value="Pro_4_hyd_alph"/>
</dbReference>
<dbReference type="Gene3D" id="2.60.120.620">
    <property type="entry name" value="q2cbj1_9rhob like domain"/>
    <property type="match status" value="1"/>
</dbReference>
<evidence type="ECO:0000313" key="7">
    <source>
        <dbReference type="EMBL" id="KAJ7310089.1"/>
    </source>
</evidence>
<evidence type="ECO:0000256" key="5">
    <source>
        <dbReference type="ARBA" id="ARBA00023004"/>
    </source>
</evidence>
<dbReference type="EMBL" id="JARIHO010000079">
    <property type="protein sequence ID" value="KAJ7310089.1"/>
    <property type="molecule type" value="Genomic_DNA"/>
</dbReference>
<evidence type="ECO:0000259" key="6">
    <source>
        <dbReference type="SMART" id="SM00702"/>
    </source>
</evidence>
<dbReference type="SMART" id="SM00702">
    <property type="entry name" value="P4Hc"/>
    <property type="match status" value="1"/>
</dbReference>
<evidence type="ECO:0000256" key="3">
    <source>
        <dbReference type="ARBA" id="ARBA00022964"/>
    </source>
</evidence>
<dbReference type="GO" id="GO:0005506">
    <property type="term" value="F:iron ion binding"/>
    <property type="evidence" value="ECO:0007669"/>
    <property type="project" value="InterPro"/>
</dbReference>
<organism evidence="7 8">
    <name type="scientific">Mycena albidolilacea</name>
    <dbReference type="NCBI Taxonomy" id="1033008"/>
    <lineage>
        <taxon>Eukaryota</taxon>
        <taxon>Fungi</taxon>
        <taxon>Dikarya</taxon>
        <taxon>Basidiomycota</taxon>
        <taxon>Agaricomycotina</taxon>
        <taxon>Agaricomycetes</taxon>
        <taxon>Agaricomycetidae</taxon>
        <taxon>Agaricales</taxon>
        <taxon>Marasmiineae</taxon>
        <taxon>Mycenaceae</taxon>
        <taxon>Mycena</taxon>
    </lineage>
</organism>
<dbReference type="GO" id="GO:0004656">
    <property type="term" value="F:procollagen-proline 4-dioxygenase activity"/>
    <property type="evidence" value="ECO:0007669"/>
    <property type="project" value="TreeGrafter"/>
</dbReference>
<sequence length="259" mass="29091">MSISHLTAPGKYVDRAPPTVPAGLVDFPALGLPEYDGCYAIVIDDLYPRSTLSAFLSAAERQPWKFAQINAGTEVFTAPDYRNGDRIIYDSFPISEEIFAELRPHLGAIEEIEERTYIRDVGPATQKWRMVRLNERLRFLRYPKGGFFRLHEDGCYFNEETGQRTFYTLQLYLPSDASGSEESFRPALGGATRFWGGYGAYAEDCPYADVEALPGRALVFQHDELLHSGEEVLEGVKCTMRSDILYEKVGEPVPVGGRV</sequence>
<dbReference type="PANTHER" id="PTHR10869">
    <property type="entry name" value="PROLYL 4-HYDROXYLASE ALPHA SUBUNIT"/>
    <property type="match status" value="1"/>
</dbReference>
<comment type="cofactor">
    <cofactor evidence="1">
        <name>L-ascorbate</name>
        <dbReference type="ChEBI" id="CHEBI:38290"/>
    </cofactor>
</comment>
<dbReference type="GO" id="GO:0031418">
    <property type="term" value="F:L-ascorbic acid binding"/>
    <property type="evidence" value="ECO:0007669"/>
    <property type="project" value="InterPro"/>
</dbReference>
<dbReference type="InterPro" id="IPR045054">
    <property type="entry name" value="P4HA-like"/>
</dbReference>